<dbReference type="InParanoid" id="A8NXQ3"/>
<dbReference type="AlphaFoldDB" id="A8NXQ3"/>
<keyword evidence="1" id="KW-0812">Transmembrane</keyword>
<feature type="transmembrane region" description="Helical" evidence="1">
    <location>
        <begin position="44"/>
        <end position="67"/>
    </location>
</feature>
<dbReference type="InterPro" id="IPR029058">
    <property type="entry name" value="AB_hydrolase_fold"/>
</dbReference>
<proteinExistence type="predicted"/>
<dbReference type="RefSeq" id="XP_001837235.2">
    <property type="nucleotide sequence ID" value="XM_001837183.2"/>
</dbReference>
<reference evidence="2 3" key="1">
    <citation type="journal article" date="2010" name="Proc. Natl. Acad. Sci. U.S.A.">
        <title>Insights into evolution of multicellular fungi from the assembled chromosomes of the mushroom Coprinopsis cinerea (Coprinus cinereus).</title>
        <authorList>
            <person name="Stajich J.E."/>
            <person name="Wilke S.K."/>
            <person name="Ahren D."/>
            <person name="Au C.H."/>
            <person name="Birren B.W."/>
            <person name="Borodovsky M."/>
            <person name="Burns C."/>
            <person name="Canback B."/>
            <person name="Casselton L.A."/>
            <person name="Cheng C.K."/>
            <person name="Deng J."/>
            <person name="Dietrich F.S."/>
            <person name="Fargo D.C."/>
            <person name="Farman M.L."/>
            <person name="Gathman A.C."/>
            <person name="Goldberg J."/>
            <person name="Guigo R."/>
            <person name="Hoegger P.J."/>
            <person name="Hooker J.B."/>
            <person name="Huggins A."/>
            <person name="James T.Y."/>
            <person name="Kamada T."/>
            <person name="Kilaru S."/>
            <person name="Kodira C."/>
            <person name="Kues U."/>
            <person name="Kupfer D."/>
            <person name="Kwan H.S."/>
            <person name="Lomsadze A."/>
            <person name="Li W."/>
            <person name="Lilly W.W."/>
            <person name="Ma L.J."/>
            <person name="Mackey A.J."/>
            <person name="Manning G."/>
            <person name="Martin F."/>
            <person name="Muraguchi H."/>
            <person name="Natvig D.O."/>
            <person name="Palmerini H."/>
            <person name="Ramesh M.A."/>
            <person name="Rehmeyer C.J."/>
            <person name="Roe B.A."/>
            <person name="Shenoy N."/>
            <person name="Stanke M."/>
            <person name="Ter-Hovhannisyan V."/>
            <person name="Tunlid A."/>
            <person name="Velagapudi R."/>
            <person name="Vision T.J."/>
            <person name="Zeng Q."/>
            <person name="Zolan M.E."/>
            <person name="Pukkila P.J."/>
        </authorList>
    </citation>
    <scope>NUCLEOTIDE SEQUENCE [LARGE SCALE GENOMIC DNA]</scope>
    <source>
        <strain evidence="3">Okayama-7 / 130 / ATCC MYA-4618 / FGSC 9003</strain>
    </source>
</reference>
<evidence type="ECO:0000313" key="3">
    <source>
        <dbReference type="Proteomes" id="UP000001861"/>
    </source>
</evidence>
<feature type="transmembrane region" description="Helical" evidence="1">
    <location>
        <begin position="12"/>
        <end position="32"/>
    </location>
</feature>
<dbReference type="GeneID" id="6013792"/>
<comment type="caution">
    <text evidence="2">The sequence shown here is derived from an EMBL/GenBank/DDBJ whole genome shotgun (WGS) entry which is preliminary data.</text>
</comment>
<sequence>MAVVLPPSPSPCFYSALFTIVLPFWSVIPLSWTFVVYSLYTGRIWAYGYLGLTSFAFALCEVFFSVYHWQLARYISTVAPNAPAPYHEIQAALTRLLQTGLAGLPEDGGDHESLFVERPGSPEEDIIQLDFDDPRAVDFRDCLRTWFQKVPWSDVKLNDIRKWLYWSLYNAEMGQYDSLDESQREKLDHALDLLEKRMGCKVEDGPGISVTPMRLTIDPVQIWGRPFVFYALIKSINWTLQKYLLRIPQGWNYLSSPRPLVFIHGLGMGLMQYHLLISHMLESISDRPILIILQPHISQDIFHPRFLTPMSRHQMSHKLAALLKDLGWTHVEYEDDDFNDEEERKIAKTLMEHKRGITMLSHSNGSYTHAWMLKEHPHLVTRSCFVDPVTFCSWEGDVCYNFIYRTPKTGMQLLMKYFVGTELGVANLLQRHFDWVSNSLWYEEIPNARDPSKTLFLLGGRDEIVHSERVRRYLRSHGVRKNLWFDPDAKHGEALMTGSPGHTEILRWLNEGS</sequence>
<dbReference type="PANTHER" id="PTHR37471">
    <property type="entry name" value="UNNAMED PRODUCT"/>
    <property type="match status" value="1"/>
</dbReference>
<dbReference type="SUPFAM" id="SSF53474">
    <property type="entry name" value="alpha/beta-Hydrolases"/>
    <property type="match status" value="1"/>
</dbReference>
<name>A8NXQ3_COPC7</name>
<protein>
    <recommendedName>
        <fullName evidence="4">AB hydrolase-1 domain-containing protein</fullName>
    </recommendedName>
</protein>
<evidence type="ECO:0008006" key="4">
    <source>
        <dbReference type="Google" id="ProtNLM"/>
    </source>
</evidence>
<dbReference type="eggNOG" id="ENOG502RYSC">
    <property type="taxonomic scope" value="Eukaryota"/>
</dbReference>
<dbReference type="OrthoDB" id="6431331at2759"/>
<organism evidence="2 3">
    <name type="scientific">Coprinopsis cinerea (strain Okayama-7 / 130 / ATCC MYA-4618 / FGSC 9003)</name>
    <name type="common">Inky cap fungus</name>
    <name type="synonym">Hormographiella aspergillata</name>
    <dbReference type="NCBI Taxonomy" id="240176"/>
    <lineage>
        <taxon>Eukaryota</taxon>
        <taxon>Fungi</taxon>
        <taxon>Dikarya</taxon>
        <taxon>Basidiomycota</taxon>
        <taxon>Agaricomycotina</taxon>
        <taxon>Agaricomycetes</taxon>
        <taxon>Agaricomycetidae</taxon>
        <taxon>Agaricales</taxon>
        <taxon>Agaricineae</taxon>
        <taxon>Psathyrellaceae</taxon>
        <taxon>Coprinopsis</taxon>
    </lineage>
</organism>
<keyword evidence="1" id="KW-0472">Membrane</keyword>
<gene>
    <name evidence="2" type="ORF">CC1G_00371</name>
</gene>
<dbReference type="KEGG" id="cci:CC1G_00371"/>
<evidence type="ECO:0000256" key="1">
    <source>
        <dbReference type="SAM" id="Phobius"/>
    </source>
</evidence>
<dbReference type="OMA" id="HWLAWSL"/>
<dbReference type="EMBL" id="AACS02000005">
    <property type="protein sequence ID" value="EAU84852.2"/>
    <property type="molecule type" value="Genomic_DNA"/>
</dbReference>
<accession>A8NXQ3</accession>
<dbReference type="Proteomes" id="UP000001861">
    <property type="component" value="Unassembled WGS sequence"/>
</dbReference>
<dbReference type="VEuPathDB" id="FungiDB:CC1G_00371"/>
<dbReference type="HOGENOM" id="CLU_028357_0_0_1"/>
<dbReference type="Gene3D" id="3.40.50.1820">
    <property type="entry name" value="alpha/beta hydrolase"/>
    <property type="match status" value="1"/>
</dbReference>
<evidence type="ECO:0000313" key="2">
    <source>
        <dbReference type="EMBL" id="EAU84852.2"/>
    </source>
</evidence>
<keyword evidence="1" id="KW-1133">Transmembrane helix</keyword>
<dbReference type="PANTHER" id="PTHR37471:SF1">
    <property type="entry name" value="AB HYDROLASE-1 DOMAIN-CONTAINING PROTEIN"/>
    <property type="match status" value="1"/>
</dbReference>
<keyword evidence="3" id="KW-1185">Reference proteome</keyword>